<keyword evidence="2" id="KW-0227">DNA damage</keyword>
<dbReference type="PANTHER" id="PTHR42848">
    <property type="match status" value="1"/>
</dbReference>
<dbReference type="InterPro" id="IPR008823">
    <property type="entry name" value="RuvB_wg_C"/>
</dbReference>
<keyword evidence="8" id="KW-0547">Nucleotide-binding</keyword>
<evidence type="ECO:0000256" key="4">
    <source>
        <dbReference type="ARBA" id="ARBA00023172"/>
    </source>
</evidence>
<dbReference type="Gene3D" id="3.40.50.300">
    <property type="entry name" value="P-loop containing nucleotide triphosphate hydrolases"/>
    <property type="match status" value="1"/>
</dbReference>
<organism evidence="8 9">
    <name type="scientific">Tropicimonas sediminicola</name>
    <dbReference type="NCBI Taxonomy" id="1031541"/>
    <lineage>
        <taxon>Bacteria</taxon>
        <taxon>Pseudomonadati</taxon>
        <taxon>Pseudomonadota</taxon>
        <taxon>Alphaproteobacteria</taxon>
        <taxon>Rhodobacterales</taxon>
        <taxon>Roseobacteraceae</taxon>
        <taxon>Tropicimonas</taxon>
    </lineage>
</organism>
<evidence type="ECO:0000256" key="3">
    <source>
        <dbReference type="ARBA" id="ARBA00022801"/>
    </source>
</evidence>
<dbReference type="Proteomes" id="UP000198426">
    <property type="component" value="Unassembled WGS sequence"/>
</dbReference>
<proteinExistence type="predicted"/>
<reference evidence="8 9" key="1">
    <citation type="submission" date="2017-06" db="EMBL/GenBank/DDBJ databases">
        <authorList>
            <person name="Kim H.J."/>
            <person name="Triplett B.A."/>
        </authorList>
    </citation>
    <scope>NUCLEOTIDE SEQUENCE [LARGE SCALE GENOMIC DNA]</scope>
    <source>
        <strain evidence="8 9">DSM 29339</strain>
    </source>
</reference>
<dbReference type="InterPro" id="IPR003593">
    <property type="entry name" value="AAA+_ATPase"/>
</dbReference>
<feature type="region of interest" description="Disordered" evidence="6">
    <location>
        <begin position="1415"/>
        <end position="1476"/>
    </location>
</feature>
<name>A0A239ME17_9RHOB</name>
<keyword evidence="9" id="KW-1185">Reference proteome</keyword>
<dbReference type="GO" id="GO:0016887">
    <property type="term" value="F:ATP hydrolysis activity"/>
    <property type="evidence" value="ECO:0007669"/>
    <property type="project" value="InterPro"/>
</dbReference>
<dbReference type="Pfam" id="PF00004">
    <property type="entry name" value="AAA"/>
    <property type="match status" value="1"/>
</dbReference>
<gene>
    <name evidence="8" type="ORF">SAMN05421757_11612</name>
</gene>
<evidence type="ECO:0000256" key="6">
    <source>
        <dbReference type="SAM" id="MobiDB-lite"/>
    </source>
</evidence>
<dbReference type="InterPro" id="IPR004605">
    <property type="entry name" value="DNA_helicase_Holl-junc_RuvB"/>
</dbReference>
<dbReference type="GO" id="GO:0006310">
    <property type="term" value="P:DNA recombination"/>
    <property type="evidence" value="ECO:0007669"/>
    <property type="project" value="UniProtKB-KW"/>
</dbReference>
<protein>
    <submittedName>
        <fullName evidence="8">Holliday junction resolvasome RuvABC, ATP-dependent DNA helicase subunit</fullName>
    </submittedName>
</protein>
<dbReference type="GO" id="GO:0005524">
    <property type="term" value="F:ATP binding"/>
    <property type="evidence" value="ECO:0007669"/>
    <property type="project" value="InterPro"/>
</dbReference>
<evidence type="ECO:0000256" key="5">
    <source>
        <dbReference type="ARBA" id="ARBA00023204"/>
    </source>
</evidence>
<evidence type="ECO:0000313" key="8">
    <source>
        <dbReference type="EMBL" id="SNT40198.1"/>
    </source>
</evidence>
<evidence type="ECO:0000256" key="1">
    <source>
        <dbReference type="ARBA" id="ARBA00022490"/>
    </source>
</evidence>
<dbReference type="SUPFAM" id="SSF52540">
    <property type="entry name" value="P-loop containing nucleoside triphosphate hydrolases"/>
    <property type="match status" value="1"/>
</dbReference>
<feature type="domain" description="AAA+ ATPase" evidence="7">
    <location>
        <begin position="1533"/>
        <end position="1678"/>
    </location>
</feature>
<dbReference type="InterPro" id="IPR003959">
    <property type="entry name" value="ATPase_AAA_core"/>
</dbReference>
<feature type="region of interest" description="Disordered" evidence="6">
    <location>
        <begin position="914"/>
        <end position="942"/>
    </location>
</feature>
<dbReference type="InterPro" id="IPR027417">
    <property type="entry name" value="P-loop_NTPase"/>
</dbReference>
<feature type="compositionally biased region" description="Basic and acidic residues" evidence="6">
    <location>
        <begin position="1418"/>
        <end position="1431"/>
    </location>
</feature>
<keyword evidence="1" id="KW-0963">Cytoplasm</keyword>
<evidence type="ECO:0000256" key="2">
    <source>
        <dbReference type="ARBA" id="ARBA00022763"/>
    </source>
</evidence>
<accession>A0A239ME17</accession>
<dbReference type="GO" id="GO:0006281">
    <property type="term" value="P:DNA repair"/>
    <property type="evidence" value="ECO:0007669"/>
    <property type="project" value="UniProtKB-KW"/>
</dbReference>
<keyword evidence="8" id="KW-0347">Helicase</keyword>
<sequence length="1833" mass="197320">MSILARALGHACTGKHGLSRLILPRSLSPGFKQIVVDAIHSKGGTAFIVGPGEGEKATGEAAGYRTPEGGDGTSDVVLVATDGQADELKTNEGFRDQLAFGLPGGLEGRPNSIVRSSELALNVARLVLGVEERAEDARNQLADALEYIFSFLADAYENIGNDEQSWSSAYWQHLESACENLPKVMKFAEARDVPLGVNVVFASAGLPVPSSGSAYDPTNDATKFSKRLLEGWASLEAIEKSIVSIDAIDGTGEGDHPIMQLDWDGYTASRTNLGHPILAALFHGGENDAWIDSWLSCSEKGFFTRPNDEQPSHELFAINGTGSEARLVDLGLQGLDYVLPPAPAGPLDSGRFSIGNFKLRLGVQFEHAPGSLPLYIEATPASAALVEIMGWSIEEGSLVVSFRMSRKLGTRGKWRETPVTLSVEPKTITAESSFRAGLKLKLLVPHPSRPTVIAAERSEGTSTRRISHPATSEFLVEGGNVVFGGDGQESSVPLKLRNSGQVTQLYVVGLEDAPTWSGGGGPREIDSEYLPEFVRVFEVPDLPEDATLALGRYTVEVSAPEIEKGHVNPVFVALTGQPQVTPSAGMLEALRGDPRGPLEDWLSQNCLSADVPCKVRETLGSCILALPGAQSDVLEWHEGIGAFTDISAPIAFHYPRLAALDEFWLKFEALELHSLPGATREPAWPSTLDFRELDAGKLEAYLGAFIDMMDTAGPGPANACAHYPLSAILYNTAQGEVQGVLLSPLHPVRLAWAWSVQNACTELFESGVYRRAATSFLRFVDGENIPLMGPSLQDVDDAWFSVGLSAGPSELFSGWSLVASQAMITDLRGRSVSIIGRQLPFGTPSGLDKGGVTVALKDYLRVYPTSPKLRIGLASPTRSERYPETDDAIIAAATSMLAEDRDMLPGGIRVLDSLNREGNPPSPSRVLSEVSEASQDRSRGTRAPFEWTMEREDSDQGRVDIQFIENSIVRLGCVPAAQDESAGTTGPRLPVNRFRVWQRDDLDNKRSSVCVGVQPAAFSGLGKFSGALSTFENRAREGKLGRLVAALSLGHSLMSDRARWTVTGNRHLDPSVLSAQLRQSTQNIALWEWRPAFLKRRQGQSLGGTISSSHPYTVLAKPPRALVEGITSVFKGCGIPAGEEEGWNLIAQLGMRGVGLSSLLTMGHAQSVGAVGFSLAFNALSAWEDDVSENEVRCILPMDAVYPLVDALAEGAKATDDQKRADLLLLSVKEDTDGAASVTFHPVEVKMRTAMAAKFPEFGSKALEEPLEQLASTGAVLRRAVENFVDVGSSLVLVNSALATLFEAGLAMRPIETSRDTEKEARLLTAIAEGHVTVACHPGTLLWFQSGAFGPGGRVFSLLPGRLNSNEVNQLLANPAAVASADSGGEVQVAIKTMLSGGDLSEIYAGAPKTVATVDVRPGSRNDKIDRHGPETGEMGTEQKAGSRQPELQPDREAEGISNGNDGQAAPNVPAGDGGAHQRVAVKLTPEELALKSRVDGAFEGFVGNEQAVRTLKRDVLYAFLGGSSRDDGQVSLAISYLLTGPPSTGKTELSRRIATALGLPFVMLDGKAVDSRDSLFQFIRRKLEEAGSAIRELGIDAGQPVRVYPPFIVLIDEVHLVRPAVQEALLTLLEPNDRQVTLKDEVAKVPRATFLLATTRASEVDNAFKTRCTEIQLRPYSSGEVAEMLRRAASSRPELESTVIPIDFLRRLAGVARNVPRVAIQLLDELQREIVVARISDPEATLEVHLEAVRDARGIDESGLGPDDLEVLRLLQRQERPLSESQLLGQLSSVDRDRLKEEVFPYLSKLDLIRQTGQGRVITDKGRAYLLERSLG</sequence>
<evidence type="ECO:0000313" key="9">
    <source>
        <dbReference type="Proteomes" id="UP000198426"/>
    </source>
</evidence>
<dbReference type="GO" id="GO:0003677">
    <property type="term" value="F:DNA binding"/>
    <property type="evidence" value="ECO:0007669"/>
    <property type="project" value="InterPro"/>
</dbReference>
<dbReference type="EMBL" id="FZOY01000016">
    <property type="protein sequence ID" value="SNT40198.1"/>
    <property type="molecule type" value="Genomic_DNA"/>
</dbReference>
<dbReference type="SMART" id="SM00382">
    <property type="entry name" value="AAA"/>
    <property type="match status" value="1"/>
</dbReference>
<dbReference type="PANTHER" id="PTHR42848:SF1">
    <property type="entry name" value="HOLLIDAY JUNCTION BRANCH MIGRATION COMPLEX SUBUNIT RUVB"/>
    <property type="match status" value="1"/>
</dbReference>
<dbReference type="Pfam" id="PF05491">
    <property type="entry name" value="WHD_RuvB"/>
    <property type="match status" value="1"/>
</dbReference>
<keyword evidence="4" id="KW-0233">DNA recombination</keyword>
<dbReference type="CDD" id="cd00009">
    <property type="entry name" value="AAA"/>
    <property type="match status" value="1"/>
</dbReference>
<keyword evidence="3" id="KW-0378">Hydrolase</keyword>
<keyword evidence="5" id="KW-0234">DNA repair</keyword>
<dbReference type="GO" id="GO:0009378">
    <property type="term" value="F:four-way junction helicase activity"/>
    <property type="evidence" value="ECO:0007669"/>
    <property type="project" value="InterPro"/>
</dbReference>
<evidence type="ECO:0000259" key="7">
    <source>
        <dbReference type="SMART" id="SM00382"/>
    </source>
</evidence>
<keyword evidence="8" id="KW-0067">ATP-binding</keyword>